<comment type="caution">
    <text evidence="1">The sequence shown here is derived from an EMBL/GenBank/DDBJ whole genome shotgun (WGS) entry which is preliminary data.</text>
</comment>
<name>A0ACB9Q6Z4_BAUVA</name>
<accession>A0ACB9Q6Z4</accession>
<proteinExistence type="predicted"/>
<keyword evidence="2" id="KW-1185">Reference proteome</keyword>
<dbReference type="Proteomes" id="UP000828941">
    <property type="component" value="Chromosome 1"/>
</dbReference>
<evidence type="ECO:0000313" key="2">
    <source>
        <dbReference type="Proteomes" id="UP000828941"/>
    </source>
</evidence>
<reference evidence="1 2" key="1">
    <citation type="journal article" date="2022" name="DNA Res.">
        <title>Chromosomal-level genome assembly of the orchid tree Bauhinia variegata (Leguminosae; Cercidoideae) supports the allotetraploid origin hypothesis of Bauhinia.</title>
        <authorList>
            <person name="Zhong Y."/>
            <person name="Chen Y."/>
            <person name="Zheng D."/>
            <person name="Pang J."/>
            <person name="Liu Y."/>
            <person name="Luo S."/>
            <person name="Meng S."/>
            <person name="Qian L."/>
            <person name="Wei D."/>
            <person name="Dai S."/>
            <person name="Zhou R."/>
        </authorList>
    </citation>
    <scope>NUCLEOTIDE SEQUENCE [LARGE SCALE GENOMIC DNA]</scope>
    <source>
        <strain evidence="1">BV-YZ2020</strain>
    </source>
</reference>
<dbReference type="EMBL" id="CM039426">
    <property type="protein sequence ID" value="KAI4356591.1"/>
    <property type="molecule type" value="Genomic_DNA"/>
</dbReference>
<evidence type="ECO:0000313" key="1">
    <source>
        <dbReference type="EMBL" id="KAI4356591.1"/>
    </source>
</evidence>
<sequence length="154" mass="17548">MGNSTSSGPLVIEDDPLYILQDGAHQFSKEKSIRYRVGNRTCPIRVRANYNNNQYCDKINFVLFDFCDGDEARVDLTVGTERDSNRCRRLGGASFTYQGEVSADRRGENQAVISYGCFLREGLMIIEGKEEALHIAHNYFVIDRDQCLSFFIEI</sequence>
<organism evidence="1 2">
    <name type="scientific">Bauhinia variegata</name>
    <name type="common">Purple orchid tree</name>
    <name type="synonym">Phanera variegata</name>
    <dbReference type="NCBI Taxonomy" id="167791"/>
    <lineage>
        <taxon>Eukaryota</taxon>
        <taxon>Viridiplantae</taxon>
        <taxon>Streptophyta</taxon>
        <taxon>Embryophyta</taxon>
        <taxon>Tracheophyta</taxon>
        <taxon>Spermatophyta</taxon>
        <taxon>Magnoliopsida</taxon>
        <taxon>eudicotyledons</taxon>
        <taxon>Gunneridae</taxon>
        <taxon>Pentapetalae</taxon>
        <taxon>rosids</taxon>
        <taxon>fabids</taxon>
        <taxon>Fabales</taxon>
        <taxon>Fabaceae</taxon>
        <taxon>Cercidoideae</taxon>
        <taxon>Cercideae</taxon>
        <taxon>Bauhiniinae</taxon>
        <taxon>Bauhinia</taxon>
    </lineage>
</organism>
<protein>
    <submittedName>
        <fullName evidence="1">Uncharacterized protein</fullName>
    </submittedName>
</protein>
<gene>
    <name evidence="1" type="ORF">L6164_000603</name>
</gene>